<name>A0ABR7N9A0_9FIRM</name>
<feature type="region of interest" description="Disordered" evidence="1">
    <location>
        <begin position="38"/>
        <end position="179"/>
    </location>
</feature>
<evidence type="ECO:0000313" key="4">
    <source>
        <dbReference type="EMBL" id="MBC8572973.1"/>
    </source>
</evidence>
<keyword evidence="5" id="KW-1185">Reference proteome</keyword>
<comment type="caution">
    <text evidence="4">The sequence shown here is derived from an EMBL/GenBank/DDBJ whole genome shotgun (WGS) entry which is preliminary data.</text>
</comment>
<evidence type="ECO:0000256" key="1">
    <source>
        <dbReference type="SAM" id="MobiDB-lite"/>
    </source>
</evidence>
<reference evidence="4 5" key="1">
    <citation type="submission" date="2020-08" db="EMBL/GenBank/DDBJ databases">
        <title>Genome public.</title>
        <authorList>
            <person name="Liu C."/>
            <person name="Sun Q."/>
        </authorList>
    </citation>
    <scope>NUCLEOTIDE SEQUENCE [LARGE SCALE GENOMIC DNA]</scope>
    <source>
        <strain evidence="4 5">NSJ-46</strain>
    </source>
</reference>
<dbReference type="SUPFAM" id="SSF49478">
    <property type="entry name" value="Cna protein B-type domain"/>
    <property type="match status" value="1"/>
</dbReference>
<evidence type="ECO:0000313" key="5">
    <source>
        <dbReference type="Proteomes" id="UP000657421"/>
    </source>
</evidence>
<feature type="chain" id="PRO_5045518724" description="SpaA-like prealbumin fold domain-containing protein" evidence="2">
    <location>
        <begin position="28"/>
        <end position="1182"/>
    </location>
</feature>
<dbReference type="Pfam" id="PF17802">
    <property type="entry name" value="SpaA"/>
    <property type="match status" value="1"/>
</dbReference>
<gene>
    <name evidence="4" type="ORF">H8716_07750</name>
</gene>
<dbReference type="Proteomes" id="UP000657421">
    <property type="component" value="Unassembled WGS sequence"/>
</dbReference>
<accession>A0ABR7N9A0</accession>
<dbReference type="RefSeq" id="WP_249308001.1">
    <property type="nucleotide sequence ID" value="NZ_JACRSZ010000006.1"/>
</dbReference>
<organism evidence="4 5">
    <name type="scientific">Jingyaoa shaoxingensis</name>
    <dbReference type="NCBI Taxonomy" id="2763671"/>
    <lineage>
        <taxon>Bacteria</taxon>
        <taxon>Bacillati</taxon>
        <taxon>Bacillota</taxon>
        <taxon>Clostridia</taxon>
        <taxon>Lachnospirales</taxon>
        <taxon>Lachnospiraceae</taxon>
        <taxon>Jingyaoa</taxon>
    </lineage>
</organism>
<evidence type="ECO:0000256" key="2">
    <source>
        <dbReference type="SAM" id="SignalP"/>
    </source>
</evidence>
<protein>
    <recommendedName>
        <fullName evidence="3">SpaA-like prealbumin fold domain-containing protein</fullName>
    </recommendedName>
</protein>
<proteinExistence type="predicted"/>
<feature type="domain" description="SpaA-like prealbumin fold" evidence="3">
    <location>
        <begin position="938"/>
        <end position="1022"/>
    </location>
</feature>
<dbReference type="InterPro" id="IPR041033">
    <property type="entry name" value="SpaA_PFL_dom_1"/>
</dbReference>
<dbReference type="InterPro" id="IPR013783">
    <property type="entry name" value="Ig-like_fold"/>
</dbReference>
<evidence type="ECO:0000259" key="3">
    <source>
        <dbReference type="Pfam" id="PF17802"/>
    </source>
</evidence>
<sequence length="1182" mass="131166">MRKRKLFQKLGISCLAAVMAITSAASAAEVMTEIKETEITLNSDAESDTEAEKSAAETGEKAGDEESETEETEKLTEPGEWKSTDATEETEEVLTERITEQVTEKQSEMLSTEEDENSSEKVSEKVSEEISEKVPETNSEEVTEKLTESISDTEQEKDSEPTSGTVSEEETDQEPDTEHGIGVLTAASEDMDMTILAPDDSAFPDGAEIILYAGKELEKLYGTDGERWEYEEFLEYMKTCWQEEIQKEYSEETGNSELVRSIQYLYPYYFKIVDKTGADLELTKDVQVYINIYDPEAVKQEKSGQYLSKVGYHESGRVRTNSHSEVYCNTDKKCLAVDTGAEKCGLYSLVQMEEKRLCLCDSTAENELSHAWNCPVFYKALEKVCDCGSGAEAVTKHAVSCNGVWKAFQAACSECEAGKEERGVLHDDCEVVVRIHRELCECEENEMNLEKAVEMHDEGSAFVQYVMKLADYLNSQIEMIVSDKGQIATEDITRVSGWSNGSNASTDYLSVKFYDGKSTMEMLGGETVAGKWIQGSIAKKSYLYWLPLQSNLTDRSSHGARYNNVIYDYKTGKWYDMKFVIQSYQETTLAQSGKTVYPFAGFCKNKLQFGFDRQGPMVIRCKILESGTSTEAKVKIKLPVWDIDNAQFVGIKQNNGSMDHRYYYTGAEEWLRAKNGVSIAGVSGFSYVEGKFGTSAQILSTPAACAVWEMTTSDFSFAFGYYNNATTSEATRWDRFYPLFTNTTIGDGSYGTNELYGVVSIYSQDSAPPALQDPVKEVSADNQTWDKKLNLSSITGEYYYAIEYTVLDTIPAYKFSSLVLSDTLPAGADYVDGLTVTRVEDGKNKTNWFTADTEDDKIQLTATATALSSNDFYGYTYRVAFKVKMDPTEMDPVYQTSSGCDVYTVNNEANVTVKRGSAVSGKDTNTVTTTAFGRLPVITVLKKNERKELLEGAVYQVTAKDNITSLAGKIIYKAGKVVDTITTGKDGKAVSEKLHPGNYTVTEVKAPLGYALNKTAKDVKVSYLAQGEQTDGVEISVINKRLYSTISVTKEIDAADIVWAHGNPIFTFKVEGRDVLGNKHIYYDTVEFTNENIGSGTRAAMTVSFQVLSGTYTISEERTARYQLDSIYNVVNGSVSGETAVMHVQGSQTDTTGPSGEATFYNRKTTDEGQSHTTFVRNSIKK</sequence>
<feature type="compositionally biased region" description="Basic and acidic residues" evidence="1">
    <location>
        <begin position="118"/>
        <end position="135"/>
    </location>
</feature>
<keyword evidence="2" id="KW-0732">Signal</keyword>
<feature type="compositionally biased region" description="Basic and acidic residues" evidence="1">
    <location>
        <begin position="72"/>
        <end position="85"/>
    </location>
</feature>
<dbReference type="EMBL" id="JACRSZ010000006">
    <property type="protein sequence ID" value="MBC8572973.1"/>
    <property type="molecule type" value="Genomic_DNA"/>
</dbReference>
<feature type="compositionally biased region" description="Basic and acidic residues" evidence="1">
    <location>
        <begin position="94"/>
        <end position="107"/>
    </location>
</feature>
<dbReference type="Gene3D" id="2.60.40.10">
    <property type="entry name" value="Immunoglobulins"/>
    <property type="match status" value="1"/>
</dbReference>
<feature type="compositionally biased region" description="Basic and acidic residues" evidence="1">
    <location>
        <begin position="50"/>
        <end position="64"/>
    </location>
</feature>
<feature type="signal peptide" evidence="2">
    <location>
        <begin position="1"/>
        <end position="27"/>
    </location>
</feature>